<dbReference type="KEGG" id="maqe:RJ40_02365"/>
<dbReference type="Proteomes" id="UP001042704">
    <property type="component" value="Chromosome"/>
</dbReference>
<reference evidence="2" key="1">
    <citation type="journal article" date="2001" name="Int. J. Syst. Evol. Microbiol.">
        <title>Methanofollis aquaemaris sp. nov., a methanogen isolated from an aquaculture fish pond.</title>
        <authorList>
            <person name="Lai M.C."/>
            <person name="Chen S.C."/>
        </authorList>
    </citation>
    <scope>NUCLEOTIDE SEQUENCE</scope>
    <source>
        <strain evidence="2">N2F9704</strain>
    </source>
</reference>
<dbReference type="GeneID" id="76423169"/>
<dbReference type="AlphaFoldDB" id="A0A8A3S3U4"/>
<evidence type="ECO:0000313" key="3">
    <source>
        <dbReference type="Proteomes" id="UP001042704"/>
    </source>
</evidence>
<dbReference type="EMBL" id="CP036172">
    <property type="protein sequence ID" value="QSZ66421.1"/>
    <property type="molecule type" value="Genomic_DNA"/>
</dbReference>
<keyword evidence="1" id="KW-0812">Transmembrane</keyword>
<keyword evidence="1" id="KW-1133">Transmembrane helix</keyword>
<evidence type="ECO:0000313" key="2">
    <source>
        <dbReference type="EMBL" id="QSZ66421.1"/>
    </source>
</evidence>
<gene>
    <name evidence="2" type="ORF">RJ40_02365</name>
</gene>
<sequence length="122" mass="12973">MPDPSPIPKTIFCALLIVAALIVPAASAETVTLVFQDIGLSTQQVDVFDAGGTHLLTTNTSSVIALNVSESNRYTLQLKPQVTNLESADLLATLIAWLTDHSLIVVLLIVLLATVCIILRGH</sequence>
<keyword evidence="3" id="KW-1185">Reference proteome</keyword>
<accession>A0A8A3S3U4</accession>
<feature type="transmembrane region" description="Helical" evidence="1">
    <location>
        <begin position="94"/>
        <end position="119"/>
    </location>
</feature>
<protein>
    <submittedName>
        <fullName evidence="2">Uncharacterized protein</fullName>
    </submittedName>
</protein>
<evidence type="ECO:0000256" key="1">
    <source>
        <dbReference type="SAM" id="Phobius"/>
    </source>
</evidence>
<organism evidence="2 3">
    <name type="scientific">Methanofollis aquaemaris</name>
    <dbReference type="NCBI Taxonomy" id="126734"/>
    <lineage>
        <taxon>Archaea</taxon>
        <taxon>Methanobacteriati</taxon>
        <taxon>Methanobacteriota</taxon>
        <taxon>Stenosarchaea group</taxon>
        <taxon>Methanomicrobia</taxon>
        <taxon>Methanomicrobiales</taxon>
        <taxon>Methanomicrobiaceae</taxon>
        <taxon>Methanofollis</taxon>
    </lineage>
</organism>
<reference evidence="2" key="2">
    <citation type="submission" date="2019-02" db="EMBL/GenBank/DDBJ databases">
        <authorList>
            <person name="Chen S.-C."/>
            <person name="Chien H.-H."/>
            <person name="Lai M.-C."/>
        </authorList>
    </citation>
    <scope>NUCLEOTIDE SEQUENCE</scope>
    <source>
        <strain evidence="2">N2F9704</strain>
    </source>
</reference>
<name>A0A8A3S3U4_9EURY</name>
<proteinExistence type="predicted"/>
<keyword evidence="1" id="KW-0472">Membrane</keyword>
<dbReference type="RefSeq" id="WP_265581762.1">
    <property type="nucleotide sequence ID" value="NZ_CP036172.1"/>
</dbReference>